<protein>
    <recommendedName>
        <fullName evidence="3">Spo0E like sporulation regulatory protein</fullName>
    </recommendedName>
</protein>
<dbReference type="EMBL" id="MDKC01000036">
    <property type="protein sequence ID" value="ODG90051.1"/>
    <property type="molecule type" value="Genomic_DNA"/>
</dbReference>
<comment type="caution">
    <text evidence="1">The sequence shown here is derived from an EMBL/GenBank/DDBJ whole genome shotgun (WGS) entry which is preliminary data.</text>
</comment>
<accession>A0ABX2ZK32</accession>
<proteinExistence type="predicted"/>
<dbReference type="InterPro" id="IPR053028">
    <property type="entry name" value="Spo0E-like_phosphatase"/>
</dbReference>
<evidence type="ECO:0000313" key="1">
    <source>
        <dbReference type="EMBL" id="ODG90051.1"/>
    </source>
</evidence>
<dbReference type="InterPro" id="IPR018540">
    <property type="entry name" value="Spo0E-like"/>
</dbReference>
<gene>
    <name evidence="1" type="ORF">BED47_14395</name>
</gene>
<dbReference type="InterPro" id="IPR037208">
    <property type="entry name" value="Spo0E-like_sf"/>
</dbReference>
<organism evidence="1 2">
    <name type="scientific">Gottfriedia luciferensis</name>
    <dbReference type="NCBI Taxonomy" id="178774"/>
    <lineage>
        <taxon>Bacteria</taxon>
        <taxon>Bacillati</taxon>
        <taxon>Bacillota</taxon>
        <taxon>Bacilli</taxon>
        <taxon>Bacillales</taxon>
        <taxon>Bacillaceae</taxon>
        <taxon>Gottfriedia</taxon>
    </lineage>
</organism>
<dbReference type="Gene3D" id="4.10.280.10">
    <property type="entry name" value="Helix-loop-helix DNA-binding domain"/>
    <property type="match status" value="1"/>
</dbReference>
<evidence type="ECO:0008006" key="3">
    <source>
        <dbReference type="Google" id="ProtNLM"/>
    </source>
</evidence>
<dbReference type="PANTHER" id="PTHR41263">
    <property type="entry name" value="ASPARTYL-PHOSPHATE PHOSPHATASE YISI"/>
    <property type="match status" value="1"/>
</dbReference>
<name>A0ABX2ZK32_9BACI</name>
<keyword evidence="2" id="KW-1185">Reference proteome</keyword>
<dbReference type="Proteomes" id="UP000094580">
    <property type="component" value="Unassembled WGS sequence"/>
</dbReference>
<evidence type="ECO:0000313" key="2">
    <source>
        <dbReference type="Proteomes" id="UP000094580"/>
    </source>
</evidence>
<reference evidence="1 2" key="1">
    <citation type="submission" date="2016-07" db="EMBL/GenBank/DDBJ databases">
        <authorList>
            <person name="Townsley L."/>
            <person name="Shank E.A."/>
        </authorList>
    </citation>
    <scope>NUCLEOTIDE SEQUENCE [LARGE SCALE GENOMIC DNA]</scope>
    <source>
        <strain evidence="1 2">CH01</strain>
    </source>
</reference>
<dbReference type="InterPro" id="IPR036638">
    <property type="entry name" value="HLH_DNA-bd_sf"/>
</dbReference>
<dbReference type="Pfam" id="PF09388">
    <property type="entry name" value="SpoOE-like"/>
    <property type="match status" value="1"/>
</dbReference>
<dbReference type="SUPFAM" id="SSF140500">
    <property type="entry name" value="BAS1536-like"/>
    <property type="match status" value="1"/>
</dbReference>
<sequence length="65" mass="7896">MATLLQQQAKLEVEKKRNELYNFCKQYGFLHSNTIQCSQELDQLINQLFKSFTAFREERYEYLII</sequence>
<dbReference type="PANTHER" id="PTHR41263:SF1">
    <property type="entry name" value="ASPARTYL-PHOSPHATE PHOSPHATASE YISI"/>
    <property type="match status" value="1"/>
</dbReference>
<dbReference type="RefSeq" id="WP_069035380.1">
    <property type="nucleotide sequence ID" value="NZ_MDKC01000036.1"/>
</dbReference>